<keyword evidence="1" id="KW-0472">Membrane</keyword>
<keyword evidence="1" id="KW-1133">Transmembrane helix</keyword>
<evidence type="ECO:0000256" key="1">
    <source>
        <dbReference type="SAM" id="Phobius"/>
    </source>
</evidence>
<evidence type="ECO:0000313" key="3">
    <source>
        <dbReference type="Proteomes" id="UP000244896"/>
    </source>
</evidence>
<dbReference type="KEGG" id="elut:CKA38_09210"/>
<accession>A0A2U8E3N9</accession>
<feature type="transmembrane region" description="Helical" evidence="1">
    <location>
        <begin position="175"/>
        <end position="192"/>
    </location>
</feature>
<dbReference type="EMBL" id="CP023004">
    <property type="protein sequence ID" value="AWI09400.1"/>
    <property type="molecule type" value="Genomic_DNA"/>
</dbReference>
<organism evidence="2 3">
    <name type="scientific">Ereboglobus luteus</name>
    <dbReference type="NCBI Taxonomy" id="1796921"/>
    <lineage>
        <taxon>Bacteria</taxon>
        <taxon>Pseudomonadati</taxon>
        <taxon>Verrucomicrobiota</taxon>
        <taxon>Opitutia</taxon>
        <taxon>Opitutales</taxon>
        <taxon>Opitutaceae</taxon>
        <taxon>Ereboglobus</taxon>
    </lineage>
</organism>
<protein>
    <submittedName>
        <fullName evidence="2">Uncharacterized protein</fullName>
    </submittedName>
</protein>
<evidence type="ECO:0000313" key="2">
    <source>
        <dbReference type="EMBL" id="AWI09400.1"/>
    </source>
</evidence>
<name>A0A2U8E3N9_9BACT</name>
<dbReference type="Proteomes" id="UP000244896">
    <property type="component" value="Chromosome"/>
</dbReference>
<keyword evidence="1" id="KW-0812">Transmembrane</keyword>
<proteinExistence type="predicted"/>
<sequence>MNDLLPEGFRPRTGSIEAWNAAYARVEDYLRAHRIHSRLHQSRLIQAILEHAAKRHERNPSLDPTTLAAVETEAWMDRWFGAVFAGCDVPGERLAATGRVALLLTNGATKWPYSFLDTGEIPEEFARTMRESSITAGPNMAVSNMVPRPIDLGVITGAAGETLERMERWPVLKTCALWIFFAAVFAGIFLFTR</sequence>
<keyword evidence="3" id="KW-1185">Reference proteome</keyword>
<gene>
    <name evidence="2" type="ORF">CKA38_09210</name>
</gene>
<reference evidence="2 3" key="1">
    <citation type="journal article" date="2018" name="Syst. Appl. Microbiol.">
        <title>Ereboglobus luteus gen. nov. sp. nov. from cockroach guts, and new insights into the oxygen relationship of the genera Opitutus and Didymococcus (Verrucomicrobia: Opitutaceae).</title>
        <authorList>
            <person name="Tegtmeier D."/>
            <person name="Belitz A."/>
            <person name="Radek R."/>
            <person name="Heimerl T."/>
            <person name="Brune A."/>
        </authorList>
    </citation>
    <scope>NUCLEOTIDE SEQUENCE [LARGE SCALE GENOMIC DNA]</scope>
    <source>
        <strain evidence="2 3">Ho45</strain>
    </source>
</reference>
<dbReference type="AlphaFoldDB" id="A0A2U8E3N9"/>